<reference evidence="3 4" key="1">
    <citation type="submission" date="2013-11" db="EMBL/GenBank/DDBJ databases">
        <title>The Genome Sequence of Phytophthora parasitica P1569.</title>
        <authorList>
            <consortium name="The Broad Institute Genomics Platform"/>
            <person name="Russ C."/>
            <person name="Tyler B."/>
            <person name="Panabieres F."/>
            <person name="Shan W."/>
            <person name="Tripathy S."/>
            <person name="Grunwald N."/>
            <person name="Machado M."/>
            <person name="Johnson C.S."/>
            <person name="Arredondo F."/>
            <person name="Hong C."/>
            <person name="Coffey M."/>
            <person name="Young S.K."/>
            <person name="Zeng Q."/>
            <person name="Gargeya S."/>
            <person name="Fitzgerald M."/>
            <person name="Abouelleil A."/>
            <person name="Alvarado L."/>
            <person name="Chapman S.B."/>
            <person name="Gainer-Dewar J."/>
            <person name="Goldberg J."/>
            <person name="Griggs A."/>
            <person name="Gujja S."/>
            <person name="Hansen M."/>
            <person name="Howarth C."/>
            <person name="Imamovic A."/>
            <person name="Ireland A."/>
            <person name="Larimer J."/>
            <person name="McCowan C."/>
            <person name="Murphy C."/>
            <person name="Pearson M."/>
            <person name="Poon T.W."/>
            <person name="Priest M."/>
            <person name="Roberts A."/>
            <person name="Saif S."/>
            <person name="Shea T."/>
            <person name="Sykes S."/>
            <person name="Wortman J."/>
            <person name="Nusbaum C."/>
            <person name="Birren B."/>
        </authorList>
    </citation>
    <scope>NUCLEOTIDE SEQUENCE [LARGE SCALE GENOMIC DNA]</scope>
    <source>
        <strain evidence="3 4">P1569</strain>
    </source>
</reference>
<feature type="region of interest" description="Disordered" evidence="2">
    <location>
        <begin position="40"/>
        <end position="63"/>
    </location>
</feature>
<evidence type="ECO:0000313" key="3">
    <source>
        <dbReference type="EMBL" id="ETI32385.1"/>
    </source>
</evidence>
<gene>
    <name evidence="3" type="ORF">F443_20798</name>
</gene>
<keyword evidence="4" id="KW-1185">Reference proteome</keyword>
<protein>
    <recommendedName>
        <fullName evidence="5">BZIP domain-containing protein</fullName>
    </recommendedName>
</protein>
<proteinExistence type="predicted"/>
<organism evidence="3 4">
    <name type="scientific">Phytophthora nicotianae P1569</name>
    <dbReference type="NCBI Taxonomy" id="1317065"/>
    <lineage>
        <taxon>Eukaryota</taxon>
        <taxon>Sar</taxon>
        <taxon>Stramenopiles</taxon>
        <taxon>Oomycota</taxon>
        <taxon>Peronosporomycetes</taxon>
        <taxon>Peronosporales</taxon>
        <taxon>Peronosporaceae</taxon>
        <taxon>Phytophthora</taxon>
    </lineage>
</organism>
<accession>V9DZW7</accession>
<dbReference type="CDD" id="cd14686">
    <property type="entry name" value="bZIP"/>
    <property type="match status" value="1"/>
</dbReference>
<dbReference type="Proteomes" id="UP000018721">
    <property type="component" value="Unassembled WGS sequence"/>
</dbReference>
<dbReference type="SUPFAM" id="SSF57959">
    <property type="entry name" value="Leucine zipper domain"/>
    <property type="match status" value="1"/>
</dbReference>
<dbReference type="InterPro" id="IPR046347">
    <property type="entry name" value="bZIP_sf"/>
</dbReference>
<dbReference type="Gene3D" id="1.20.5.170">
    <property type="match status" value="1"/>
</dbReference>
<evidence type="ECO:0000256" key="2">
    <source>
        <dbReference type="SAM" id="MobiDB-lite"/>
    </source>
</evidence>
<evidence type="ECO:0000313" key="4">
    <source>
        <dbReference type="Proteomes" id="UP000018721"/>
    </source>
</evidence>
<comment type="caution">
    <text evidence="3">The sequence shown here is derived from an EMBL/GenBank/DDBJ whole genome shotgun (WGS) entry which is preliminary data.</text>
</comment>
<dbReference type="HOGENOM" id="CLU_051444_2_0_1"/>
<keyword evidence="1" id="KW-0175">Coiled coil</keyword>
<name>V9DZW7_PHYNI</name>
<feature type="coiled-coil region" evidence="1">
    <location>
        <begin position="128"/>
        <end position="155"/>
    </location>
</feature>
<dbReference type="GO" id="GO:0003700">
    <property type="term" value="F:DNA-binding transcription factor activity"/>
    <property type="evidence" value="ECO:0007669"/>
    <property type="project" value="InterPro"/>
</dbReference>
<evidence type="ECO:0000256" key="1">
    <source>
        <dbReference type="SAM" id="Coils"/>
    </source>
</evidence>
<dbReference type="OrthoDB" id="10539419at2759"/>
<sequence length="353" mass="40161">MHSSYLQPPNSQCVNDTVIRTVVQRSTPLSRGEVCLQYNQPSNQRQTYEHSLSPTDTVTPEMTRDHATQTRTAMLAKPPRWRSHSTIYPCCATRDTQRENITSTNTESPFATRERERERHRLNQERYRARQKKRITDLEDDVRRLANEIENLKFELHGVPIGVTSKQTVWNVATEYFRLFQYGLSAGALHGYALSFLQKTMSPDVTDGLEYGPESLLENWRLISLLFDGIDVRLHQLVEVGEKSVVATTTTSITISKHTVLRVFPHLDSDGTGGADVVRWSPLSVKLRSRAITLHDSVRFDWDNKCERVIGIYSQSDLLTPLLSLLGDLDGVARVLDGALVTSEFRISMKARF</sequence>
<feature type="compositionally biased region" description="Polar residues" evidence="2">
    <location>
        <begin position="40"/>
        <end position="60"/>
    </location>
</feature>
<dbReference type="EMBL" id="ANIZ01003655">
    <property type="protein sequence ID" value="ETI32385.1"/>
    <property type="molecule type" value="Genomic_DNA"/>
</dbReference>
<evidence type="ECO:0008006" key="5">
    <source>
        <dbReference type="Google" id="ProtNLM"/>
    </source>
</evidence>
<dbReference type="AlphaFoldDB" id="V9DZW7"/>